<organism evidence="2 3">
    <name type="scientific">Thermotalea metallivorans</name>
    <dbReference type="NCBI Taxonomy" id="520762"/>
    <lineage>
        <taxon>Bacteria</taxon>
        <taxon>Bacillati</taxon>
        <taxon>Bacillota</taxon>
        <taxon>Clostridia</taxon>
        <taxon>Peptostreptococcales</taxon>
        <taxon>Thermotaleaceae</taxon>
        <taxon>Thermotalea</taxon>
    </lineage>
</organism>
<feature type="transmembrane region" description="Helical" evidence="1">
    <location>
        <begin position="59"/>
        <end position="85"/>
    </location>
</feature>
<dbReference type="AlphaFoldDB" id="A0A140KZJ6"/>
<dbReference type="EMBL" id="LOEE01000080">
    <property type="protein sequence ID" value="KXG73721.1"/>
    <property type="molecule type" value="Genomic_DNA"/>
</dbReference>
<name>A0A140KZJ6_9FIRM</name>
<sequence length="100" mass="11959">MNRAFSYHPLSKITVKEKFIFNLTYPQTGWMLFGLFLSMKMSEFVPKLPFSMLFAYVHYLIPLLICSFFAFVEHKTGLSYAGYILSFRRYKKRKKIKIDH</sequence>
<accession>A0A140KZJ6</accession>
<evidence type="ECO:0000313" key="3">
    <source>
        <dbReference type="Proteomes" id="UP000070456"/>
    </source>
</evidence>
<protein>
    <recommendedName>
        <fullName evidence="4">PrgI family protein</fullName>
    </recommendedName>
</protein>
<keyword evidence="3" id="KW-1185">Reference proteome</keyword>
<dbReference type="Proteomes" id="UP000070456">
    <property type="component" value="Unassembled WGS sequence"/>
</dbReference>
<keyword evidence="1" id="KW-0812">Transmembrane</keyword>
<reference evidence="2 3" key="1">
    <citation type="submission" date="2015-12" db="EMBL/GenBank/DDBJ databases">
        <title>Draft genome sequence of the thermoanaerobe Thermotalea metallivorans, an isolate from the runoff channel of the Great Artesian Basin, Australia.</title>
        <authorList>
            <person name="Patel B.K."/>
        </authorList>
    </citation>
    <scope>NUCLEOTIDE SEQUENCE [LARGE SCALE GENOMIC DNA]</scope>
    <source>
        <strain evidence="2 3">B2-1</strain>
    </source>
</reference>
<evidence type="ECO:0000313" key="2">
    <source>
        <dbReference type="EMBL" id="KXG73721.1"/>
    </source>
</evidence>
<keyword evidence="1" id="KW-0472">Membrane</keyword>
<feature type="transmembrane region" description="Helical" evidence="1">
    <location>
        <begin position="20"/>
        <end position="39"/>
    </location>
</feature>
<evidence type="ECO:0008006" key="4">
    <source>
        <dbReference type="Google" id="ProtNLM"/>
    </source>
</evidence>
<proteinExistence type="predicted"/>
<comment type="caution">
    <text evidence="2">The sequence shown here is derived from an EMBL/GenBank/DDBJ whole genome shotgun (WGS) entry which is preliminary data.</text>
</comment>
<dbReference type="STRING" id="520762.AN619_29390"/>
<keyword evidence="1" id="KW-1133">Transmembrane helix</keyword>
<evidence type="ECO:0000256" key="1">
    <source>
        <dbReference type="SAM" id="Phobius"/>
    </source>
</evidence>
<gene>
    <name evidence="2" type="ORF">AN619_29390</name>
</gene>